<organism evidence="1 2">
    <name type="scientific">Bacillus spizizenii</name>
    <name type="common">Bacillus subtilis subsp. spizizenii</name>
    <dbReference type="NCBI Taxonomy" id="96241"/>
    <lineage>
        <taxon>Bacteria</taxon>
        <taxon>Bacillati</taxon>
        <taxon>Bacillota</taxon>
        <taxon>Bacilli</taxon>
        <taxon>Bacillales</taxon>
        <taxon>Bacillaceae</taxon>
        <taxon>Bacillus</taxon>
    </lineage>
</organism>
<protein>
    <submittedName>
        <fullName evidence="1">Aspartyl-phosphate phosphatase Spo0E family protein</fullName>
    </submittedName>
</protein>
<dbReference type="Proteomes" id="UP001070352">
    <property type="component" value="Unassembled WGS sequence"/>
</dbReference>
<comment type="caution">
    <text evidence="1">The sequence shown here is derived from an EMBL/GenBank/DDBJ whole genome shotgun (WGS) entry which is preliminary data.</text>
</comment>
<dbReference type="SUPFAM" id="SSF140500">
    <property type="entry name" value="BAS1536-like"/>
    <property type="match status" value="1"/>
</dbReference>
<accession>A0A9Q4DN34</accession>
<dbReference type="PANTHER" id="PTHR41263:SF1">
    <property type="entry name" value="ASPARTYL-PHOSPHATE PHOSPHATASE YISI"/>
    <property type="match status" value="1"/>
</dbReference>
<dbReference type="AlphaFoldDB" id="A0A9Q4DN34"/>
<proteinExistence type="predicted"/>
<evidence type="ECO:0000313" key="1">
    <source>
        <dbReference type="EMBL" id="MCY8119436.1"/>
    </source>
</evidence>
<gene>
    <name evidence="1" type="ORF">MOC45_02260</name>
</gene>
<reference evidence="1" key="1">
    <citation type="submission" date="2022-02" db="EMBL/GenBank/DDBJ databases">
        <title>Crop Bioprotection Bacillus Genome Sequencing.</title>
        <authorList>
            <person name="Dunlap C."/>
        </authorList>
    </citation>
    <scope>NUCLEOTIDE SEQUENCE</scope>
    <source>
        <strain evidence="1">M18B4</strain>
    </source>
</reference>
<evidence type="ECO:0000313" key="2">
    <source>
        <dbReference type="Proteomes" id="UP001070352"/>
    </source>
</evidence>
<dbReference type="InterPro" id="IPR036638">
    <property type="entry name" value="HLH_DNA-bd_sf"/>
</dbReference>
<dbReference type="RefSeq" id="WP_003224444.1">
    <property type="nucleotide sequence ID" value="NZ_CBCRWV010000013.1"/>
</dbReference>
<dbReference type="EMBL" id="JALANJ010000003">
    <property type="protein sequence ID" value="MCY8119436.1"/>
    <property type="molecule type" value="Genomic_DNA"/>
</dbReference>
<sequence length="56" mass="6517">MNSKIEEMRVTLIETAQKYGMNSKETIQCSQKLDSLLNTRIKEEMIFGGYPENSRM</sequence>
<dbReference type="GO" id="GO:0043937">
    <property type="term" value="P:regulation of sporulation"/>
    <property type="evidence" value="ECO:0007669"/>
    <property type="project" value="InterPro"/>
</dbReference>
<dbReference type="InterPro" id="IPR053028">
    <property type="entry name" value="Spo0E-like_phosphatase"/>
</dbReference>
<dbReference type="Gene3D" id="4.10.280.10">
    <property type="entry name" value="Helix-loop-helix DNA-binding domain"/>
    <property type="match status" value="1"/>
</dbReference>
<dbReference type="Pfam" id="PF09388">
    <property type="entry name" value="SpoOE-like"/>
    <property type="match status" value="1"/>
</dbReference>
<dbReference type="InterPro" id="IPR037208">
    <property type="entry name" value="Spo0E-like_sf"/>
</dbReference>
<name>A0A9Q4DN34_BACSC</name>
<dbReference type="InterPro" id="IPR018540">
    <property type="entry name" value="Spo0E-like"/>
</dbReference>
<dbReference type="GO" id="GO:0046983">
    <property type="term" value="F:protein dimerization activity"/>
    <property type="evidence" value="ECO:0007669"/>
    <property type="project" value="InterPro"/>
</dbReference>
<dbReference type="PANTHER" id="PTHR41263">
    <property type="entry name" value="ASPARTYL-PHOSPHATE PHOSPHATASE YISI"/>
    <property type="match status" value="1"/>
</dbReference>